<dbReference type="AlphaFoldDB" id="A0A1H9WUW1"/>
<evidence type="ECO:0000313" key="3">
    <source>
        <dbReference type="Proteomes" id="UP000199352"/>
    </source>
</evidence>
<gene>
    <name evidence="2" type="ORF">SAMN05216188_1432</name>
</gene>
<feature type="transmembrane region" description="Helical" evidence="1">
    <location>
        <begin position="75"/>
        <end position="93"/>
    </location>
</feature>
<name>A0A1H9WUW1_9PSEU</name>
<dbReference type="Proteomes" id="UP000199352">
    <property type="component" value="Unassembled WGS sequence"/>
</dbReference>
<accession>A0A1H9WUW1</accession>
<keyword evidence="1" id="KW-0472">Membrane</keyword>
<protein>
    <submittedName>
        <fullName evidence="2">Hypothetical membrane protein</fullName>
    </submittedName>
</protein>
<feature type="transmembrane region" description="Helical" evidence="1">
    <location>
        <begin position="12"/>
        <end position="28"/>
    </location>
</feature>
<feature type="transmembrane region" description="Helical" evidence="1">
    <location>
        <begin position="132"/>
        <end position="155"/>
    </location>
</feature>
<keyword evidence="1" id="KW-0812">Transmembrane</keyword>
<evidence type="ECO:0000256" key="1">
    <source>
        <dbReference type="SAM" id="Phobius"/>
    </source>
</evidence>
<dbReference type="InterPro" id="IPR009339">
    <property type="entry name" value="DUF998"/>
</dbReference>
<dbReference type="EMBL" id="FOFR01000043">
    <property type="protein sequence ID" value="SES37193.1"/>
    <property type="molecule type" value="Genomic_DNA"/>
</dbReference>
<organism evidence="2 3">
    <name type="scientific">Lentzea xinjiangensis</name>
    <dbReference type="NCBI Taxonomy" id="402600"/>
    <lineage>
        <taxon>Bacteria</taxon>
        <taxon>Bacillati</taxon>
        <taxon>Actinomycetota</taxon>
        <taxon>Actinomycetes</taxon>
        <taxon>Pseudonocardiales</taxon>
        <taxon>Pseudonocardiaceae</taxon>
        <taxon>Lentzea</taxon>
    </lineage>
</organism>
<keyword evidence="1" id="KW-1133">Transmembrane helix</keyword>
<keyword evidence="3" id="KW-1185">Reference proteome</keyword>
<dbReference type="OrthoDB" id="5191116at2"/>
<reference evidence="3" key="1">
    <citation type="submission" date="2016-10" db="EMBL/GenBank/DDBJ databases">
        <authorList>
            <person name="Varghese N."/>
            <person name="Submissions S."/>
        </authorList>
    </citation>
    <scope>NUCLEOTIDE SEQUENCE [LARGE SCALE GENOMIC DNA]</scope>
    <source>
        <strain evidence="3">CGMCC 4.3525</strain>
    </source>
</reference>
<dbReference type="STRING" id="402600.SAMN05216188_1432"/>
<feature type="transmembrane region" description="Helical" evidence="1">
    <location>
        <begin position="167"/>
        <end position="185"/>
    </location>
</feature>
<feature type="transmembrane region" description="Helical" evidence="1">
    <location>
        <begin position="100"/>
        <end position="120"/>
    </location>
</feature>
<proteinExistence type="predicted"/>
<evidence type="ECO:0000313" key="2">
    <source>
        <dbReference type="EMBL" id="SES37193.1"/>
    </source>
</evidence>
<sequence>MARPGELTWEPLVTAAVLWALGGTWYLLSEAVAASAFPGYSYARDYISDLGAVRENPLDERSVDSPLAEVMNLGFLHQGLFFLLGAVFAVRALPAGKARAAFLALAVVHAVGNVLVATFHSGQQAAADGTAALHPVGAVMAILGGNLATVAAALLLRHHAAARFVRIAGFALGGIGITSLLALGLNTAFGTTLLFENGTWERGSVYAITTWQLVAATAVFTAKCSRRGSGVRHSM</sequence>
<dbReference type="RefSeq" id="WP_089962457.1">
    <property type="nucleotide sequence ID" value="NZ_FOFR01000043.1"/>
</dbReference>
<feature type="transmembrane region" description="Helical" evidence="1">
    <location>
        <begin position="205"/>
        <end position="225"/>
    </location>
</feature>
<dbReference type="Pfam" id="PF06197">
    <property type="entry name" value="DUF998"/>
    <property type="match status" value="1"/>
</dbReference>